<dbReference type="PANTHER" id="PTHR34825">
    <property type="entry name" value="CONSERVED PROTEIN, WITH A WEAK D-GALACTARATE DEHYDRATASE/ALTRONATE HYDROLASE DOMAIN"/>
    <property type="match status" value="1"/>
</dbReference>
<dbReference type="Pfam" id="PF08011">
    <property type="entry name" value="PDDEXK_9"/>
    <property type="match status" value="1"/>
</dbReference>
<dbReference type="AlphaFoldDB" id="A0A5M8P606"/>
<evidence type="ECO:0000259" key="1">
    <source>
        <dbReference type="Pfam" id="PF09820"/>
    </source>
</evidence>
<accession>A0A5M8P606</accession>
<evidence type="ECO:0000313" key="2">
    <source>
        <dbReference type="EMBL" id="KAA6303706.1"/>
    </source>
</evidence>
<proteinExistence type="predicted"/>
<dbReference type="Proteomes" id="UP000324575">
    <property type="component" value="Unassembled WGS sequence"/>
</dbReference>
<reference evidence="2 3" key="1">
    <citation type="submission" date="2019-03" db="EMBL/GenBank/DDBJ databases">
        <title>Single cell metagenomics reveals metabolic interactions within the superorganism composed of flagellate Streblomastix strix and complex community of Bacteroidetes bacteria on its surface.</title>
        <authorList>
            <person name="Treitli S.C."/>
            <person name="Kolisko M."/>
            <person name="Husnik F."/>
            <person name="Keeling P."/>
            <person name="Hampl V."/>
        </authorList>
    </citation>
    <scope>NUCLEOTIDE SEQUENCE [LARGE SCALE GENOMIC DNA]</scope>
    <source>
        <strain evidence="2">St1</strain>
    </source>
</reference>
<dbReference type="Pfam" id="PF09820">
    <property type="entry name" value="AAA-ATPase_like"/>
    <property type="match status" value="1"/>
</dbReference>
<sequence length="576" mass="67252">METKKYKRLPYGNSDFRKIVLEDYAYVDKTQYIEMLENEINPNQFFIRPRKFGKSLFFMTLVYYYDLNAVDEFDKLFGNFYIGKHPTPEQNSYAVLKLDFSGLDTSSETGFVDSFSSNIQSAVRNFFRLYGNTFSEANEYVTQIDEKNPGVKSLEHIFAAAEHDNVKLFFIIDEYDHFANDLIAMGSRVGKNLYKNVVAANGIVRDFFERIKAAAKSSILNRTFITGISPVMLDDLTSGYNIATILTLNPKYNEMMGFTQEEVEWLMVETGVDPALFNVDIKAYYNGYLFHKDGKHRVYNPAMMLYFFDQILEFRKPPEYLIDLNLQTDYGRLQKLAQNDRNRETLLQIVKEDGIVAEILRKFSIDMINDNDYFISLLFYMGLLTIKEPYLYKLKLCIPNYTIKTIYWEYIMRLLRGTSPDMTIQTRDLDEAIYSLSTDGNLERFIAYVSENAFSKLSDHDLQRFDEKYIQILLLSYLFMSRAYVPMSEYEAVPGRTDIYLQRSPLFPGIKYEWIFELKYCKADAKETDITAKGNEGVEQVKQYLQSHRFANRTDLKAAVIVFVGKNKYRILPVTL</sequence>
<evidence type="ECO:0000313" key="3">
    <source>
        <dbReference type="Proteomes" id="UP000324575"/>
    </source>
</evidence>
<comment type="caution">
    <text evidence="2">The sequence shown here is derived from an EMBL/GenBank/DDBJ whole genome shotgun (WGS) entry which is preliminary data.</text>
</comment>
<name>A0A5M8P606_9BACT</name>
<dbReference type="InterPro" id="IPR012547">
    <property type="entry name" value="PDDEXK_9"/>
</dbReference>
<protein>
    <recommendedName>
        <fullName evidence="1">AAA-ATPase-like domain-containing protein</fullName>
    </recommendedName>
</protein>
<organism evidence="2 3">
    <name type="scientific">Candidatus Ordinivivax streblomastigis</name>
    <dbReference type="NCBI Taxonomy" id="2540710"/>
    <lineage>
        <taxon>Bacteria</taxon>
        <taxon>Pseudomonadati</taxon>
        <taxon>Bacteroidota</taxon>
        <taxon>Bacteroidia</taxon>
        <taxon>Bacteroidales</taxon>
        <taxon>Candidatus Ordinivivax</taxon>
    </lineage>
</organism>
<feature type="domain" description="AAA-ATPase-like" evidence="1">
    <location>
        <begin position="10"/>
        <end position="237"/>
    </location>
</feature>
<dbReference type="PANTHER" id="PTHR34825:SF2">
    <property type="entry name" value="AAA-ATPASE-LIKE DOMAIN-CONTAINING PROTEIN"/>
    <property type="match status" value="1"/>
</dbReference>
<dbReference type="EMBL" id="SNRX01000001">
    <property type="protein sequence ID" value="KAA6303706.1"/>
    <property type="molecule type" value="Genomic_DNA"/>
</dbReference>
<gene>
    <name evidence="2" type="ORF">EZS26_000257</name>
</gene>
<dbReference type="InterPro" id="IPR018631">
    <property type="entry name" value="AAA-ATPase-like_dom"/>
</dbReference>